<dbReference type="Pfam" id="PF22636">
    <property type="entry name" value="FlK"/>
    <property type="match status" value="1"/>
</dbReference>
<dbReference type="InterPro" id="IPR029069">
    <property type="entry name" value="HotDog_dom_sf"/>
</dbReference>
<comment type="caution">
    <text evidence="2">The sequence shown here is derived from an EMBL/GenBank/DDBJ whole genome shotgun (WGS) entry which is preliminary data.</text>
</comment>
<organism evidence="2 3">
    <name type="scientific">Polytolypa hystricis (strain UAMH7299)</name>
    <dbReference type="NCBI Taxonomy" id="1447883"/>
    <lineage>
        <taxon>Eukaryota</taxon>
        <taxon>Fungi</taxon>
        <taxon>Dikarya</taxon>
        <taxon>Ascomycota</taxon>
        <taxon>Pezizomycotina</taxon>
        <taxon>Eurotiomycetes</taxon>
        <taxon>Eurotiomycetidae</taxon>
        <taxon>Onygenales</taxon>
        <taxon>Onygenales incertae sedis</taxon>
        <taxon>Polytolypa</taxon>
    </lineage>
</organism>
<dbReference type="PANTHER" id="PTHR36934:SF1">
    <property type="entry name" value="THIOESTERASE DOMAIN-CONTAINING PROTEIN"/>
    <property type="match status" value="1"/>
</dbReference>
<protein>
    <recommendedName>
        <fullName evidence="1">Fluoroacetyl-CoA-specific thioesterase-like domain-containing protein</fullName>
    </recommendedName>
</protein>
<dbReference type="Gene3D" id="3.10.129.10">
    <property type="entry name" value="Hotdog Thioesterase"/>
    <property type="match status" value="1"/>
</dbReference>
<evidence type="ECO:0000313" key="3">
    <source>
        <dbReference type="Proteomes" id="UP000224634"/>
    </source>
</evidence>
<feature type="domain" description="Fluoroacetyl-CoA-specific thioesterase-like" evidence="1">
    <location>
        <begin position="35"/>
        <end position="129"/>
    </location>
</feature>
<evidence type="ECO:0000259" key="1">
    <source>
        <dbReference type="Pfam" id="PF22636"/>
    </source>
</evidence>
<dbReference type="AlphaFoldDB" id="A0A2B7Z1F8"/>
<evidence type="ECO:0000313" key="2">
    <source>
        <dbReference type="EMBL" id="PGH26667.1"/>
    </source>
</evidence>
<dbReference type="EMBL" id="PDNA01000014">
    <property type="protein sequence ID" value="PGH26667.1"/>
    <property type="molecule type" value="Genomic_DNA"/>
</dbReference>
<dbReference type="InterPro" id="IPR025540">
    <property type="entry name" value="FlK"/>
</dbReference>
<dbReference type="PANTHER" id="PTHR36934">
    <property type="entry name" value="BLR0278 PROTEIN"/>
    <property type="match status" value="1"/>
</dbReference>
<keyword evidence="3" id="KW-1185">Reference proteome</keyword>
<reference evidence="2 3" key="1">
    <citation type="submission" date="2017-10" db="EMBL/GenBank/DDBJ databases">
        <title>Comparative genomics in systemic dimorphic fungi from Ajellomycetaceae.</title>
        <authorList>
            <person name="Munoz J.F."/>
            <person name="Mcewen J.G."/>
            <person name="Clay O.K."/>
            <person name="Cuomo C.A."/>
        </authorList>
    </citation>
    <scope>NUCLEOTIDE SEQUENCE [LARGE SCALE GENOMIC DNA]</scope>
    <source>
        <strain evidence="2 3">UAMH7299</strain>
    </source>
</reference>
<dbReference type="Proteomes" id="UP000224634">
    <property type="component" value="Unassembled WGS sequence"/>
</dbReference>
<sequence>MAILSREPAWNESATVTTTVASNDLASALPLSAQDGTFPAVLSTPRMIALMEIACNRLLAPYLSAQQTSVVVRMDVSHSAASPLGTHVTATARYLGKEGSAGKLYKFEAVVSDRGGEIGRSQMTRAVVAISGVESRARDRTRCLFGAR</sequence>
<dbReference type="InterPro" id="IPR054485">
    <property type="entry name" value="FlK-like_dom"/>
</dbReference>
<dbReference type="STRING" id="1447883.A0A2B7Z1F8"/>
<gene>
    <name evidence="2" type="ORF">AJ80_01613</name>
</gene>
<accession>A0A2B7Z1F8</accession>
<name>A0A2B7Z1F8_POLH7</name>
<dbReference type="OrthoDB" id="4181881at2759"/>
<dbReference type="SUPFAM" id="SSF54637">
    <property type="entry name" value="Thioesterase/thiol ester dehydrase-isomerase"/>
    <property type="match status" value="1"/>
</dbReference>
<proteinExistence type="predicted"/>